<dbReference type="SUPFAM" id="SSF57903">
    <property type="entry name" value="FYVE/PHD zinc finger"/>
    <property type="match status" value="1"/>
</dbReference>
<gene>
    <name evidence="7" type="ORF">FisN_5Hh358</name>
</gene>
<dbReference type="InterPro" id="IPR051765">
    <property type="entry name" value="PH_domain-containing_F"/>
</dbReference>
<dbReference type="GO" id="GO:0008270">
    <property type="term" value="F:zinc ion binding"/>
    <property type="evidence" value="ECO:0007669"/>
    <property type="project" value="UniProtKB-KW"/>
</dbReference>
<keyword evidence="3" id="KW-0862">Zinc</keyword>
<dbReference type="PANTHER" id="PTHR46280:SF3">
    <property type="entry name" value="PLECKSTRIN HOMOLOGY DOMAIN-CONTAINING FAMILY F MEMBER 1 HOMOLOG"/>
    <property type="match status" value="1"/>
</dbReference>
<dbReference type="Proteomes" id="UP000198406">
    <property type="component" value="Unassembled WGS sequence"/>
</dbReference>
<dbReference type="PANTHER" id="PTHR46280">
    <property type="entry name" value="PLECKSTRIN HOMOLOGY DOMAIN-CONTAINING FAMILY F MEMBER 2-RELATED"/>
    <property type="match status" value="1"/>
</dbReference>
<keyword evidence="2 4" id="KW-0863">Zinc-finger</keyword>
<proteinExistence type="predicted"/>
<evidence type="ECO:0000313" key="7">
    <source>
        <dbReference type="EMBL" id="GAX16979.1"/>
    </source>
</evidence>
<dbReference type="PROSITE" id="PS50178">
    <property type="entry name" value="ZF_FYVE"/>
    <property type="match status" value="1"/>
</dbReference>
<evidence type="ECO:0000313" key="8">
    <source>
        <dbReference type="Proteomes" id="UP000198406"/>
    </source>
</evidence>
<evidence type="ECO:0000256" key="4">
    <source>
        <dbReference type="PROSITE-ProRule" id="PRU00091"/>
    </source>
</evidence>
<protein>
    <recommendedName>
        <fullName evidence="6">FYVE-type domain-containing protein</fullName>
    </recommendedName>
</protein>
<dbReference type="OrthoDB" id="44365at2759"/>
<dbReference type="InParanoid" id="A0A1Z5JSR1"/>
<reference evidence="7 8" key="1">
    <citation type="journal article" date="2015" name="Plant Cell">
        <title>Oil accumulation by the oleaginous diatom Fistulifera solaris as revealed by the genome and transcriptome.</title>
        <authorList>
            <person name="Tanaka T."/>
            <person name="Maeda Y."/>
            <person name="Veluchamy A."/>
            <person name="Tanaka M."/>
            <person name="Abida H."/>
            <person name="Marechal E."/>
            <person name="Bowler C."/>
            <person name="Muto M."/>
            <person name="Sunaga Y."/>
            <person name="Tanaka M."/>
            <person name="Yoshino T."/>
            <person name="Taniguchi T."/>
            <person name="Fukuda Y."/>
            <person name="Nemoto M."/>
            <person name="Matsumoto M."/>
            <person name="Wong P.S."/>
            <person name="Aburatani S."/>
            <person name="Fujibuchi W."/>
        </authorList>
    </citation>
    <scope>NUCLEOTIDE SEQUENCE [LARGE SCALE GENOMIC DNA]</scope>
    <source>
        <strain evidence="7 8">JPCC DA0580</strain>
    </source>
</reference>
<evidence type="ECO:0000256" key="1">
    <source>
        <dbReference type="ARBA" id="ARBA00022723"/>
    </source>
</evidence>
<feature type="domain" description="FYVE-type" evidence="6">
    <location>
        <begin position="138"/>
        <end position="198"/>
    </location>
</feature>
<dbReference type="InterPro" id="IPR000306">
    <property type="entry name" value="Znf_FYVE"/>
</dbReference>
<evidence type="ECO:0000256" key="3">
    <source>
        <dbReference type="ARBA" id="ARBA00022833"/>
    </source>
</evidence>
<dbReference type="AlphaFoldDB" id="A0A1Z5JSR1"/>
<dbReference type="EMBL" id="BDSP01000111">
    <property type="protein sequence ID" value="GAX16979.1"/>
    <property type="molecule type" value="Genomic_DNA"/>
</dbReference>
<comment type="caution">
    <text evidence="7">The sequence shown here is derived from an EMBL/GenBank/DDBJ whole genome shotgun (WGS) entry which is preliminary data.</text>
</comment>
<sequence>MSATGRNSSRPPSSTSYCPNNSPITIADLNIGGDSSSAIESSKLSQRTRSLGKFFGVQGRQSSNTDLDRRIRPRTLLAATVYHNAATNLWITTINTNQRGVAKDPNLANKYLKAFSFHSEHEARESAIANAPPKMVPLSDSPSCFMCEGKFNVFRRPCHCRNCGVCVCKDCSTSWSAKQIPDTYNLKNKTSVKICKGCDTLSSKFKEALLAGNLEDAIAIYISGNVNLRTPFPERNKKGELIYPVMCAVQGGNLDVVRWLIEDHFCPIKQIQQTGLGRMAKRGEGALITTSKGRTVLSIALEGLQIDILRYFVVDCRMSLHGVADLKTVLKALEATLHSLPSSGDQSRALVDDGFQFVKWDKASFDALSEPSSLGTEDYAENDSIAMKSYRARGNRSDSVRIPKKTFPTVIDVLRQQN</sequence>
<evidence type="ECO:0000256" key="5">
    <source>
        <dbReference type="SAM" id="MobiDB-lite"/>
    </source>
</evidence>
<evidence type="ECO:0000259" key="6">
    <source>
        <dbReference type="PROSITE" id="PS50178"/>
    </source>
</evidence>
<dbReference type="SMART" id="SM00064">
    <property type="entry name" value="FYVE"/>
    <property type="match status" value="1"/>
</dbReference>
<evidence type="ECO:0000256" key="2">
    <source>
        <dbReference type="ARBA" id="ARBA00022771"/>
    </source>
</evidence>
<dbReference type="InterPro" id="IPR013083">
    <property type="entry name" value="Znf_RING/FYVE/PHD"/>
</dbReference>
<dbReference type="InterPro" id="IPR017455">
    <property type="entry name" value="Znf_FYVE-rel"/>
</dbReference>
<keyword evidence="8" id="KW-1185">Reference proteome</keyword>
<feature type="region of interest" description="Disordered" evidence="5">
    <location>
        <begin position="1"/>
        <end position="21"/>
    </location>
</feature>
<dbReference type="Gene3D" id="3.30.40.10">
    <property type="entry name" value="Zinc/RING finger domain, C3HC4 (zinc finger)"/>
    <property type="match status" value="1"/>
</dbReference>
<name>A0A1Z5JSR1_FISSO</name>
<dbReference type="InterPro" id="IPR011011">
    <property type="entry name" value="Znf_FYVE_PHD"/>
</dbReference>
<organism evidence="7 8">
    <name type="scientific">Fistulifera solaris</name>
    <name type="common">Oleaginous diatom</name>
    <dbReference type="NCBI Taxonomy" id="1519565"/>
    <lineage>
        <taxon>Eukaryota</taxon>
        <taxon>Sar</taxon>
        <taxon>Stramenopiles</taxon>
        <taxon>Ochrophyta</taxon>
        <taxon>Bacillariophyta</taxon>
        <taxon>Bacillariophyceae</taxon>
        <taxon>Bacillariophycidae</taxon>
        <taxon>Naviculales</taxon>
        <taxon>Naviculaceae</taxon>
        <taxon>Fistulifera</taxon>
    </lineage>
</organism>
<accession>A0A1Z5JSR1</accession>
<dbReference type="Pfam" id="PF01363">
    <property type="entry name" value="FYVE"/>
    <property type="match status" value="1"/>
</dbReference>
<keyword evidence="1" id="KW-0479">Metal-binding</keyword>